<dbReference type="Proteomes" id="UP001165368">
    <property type="component" value="Unassembled WGS sequence"/>
</dbReference>
<proteinExistence type="predicted"/>
<sequence>MVNPFAAARSPWQGWPEIGQPQFAGGPGWVDVSHPITESLSRAPSFPQPVIKKIENLPDDPANVTHVSMAVHHGTHVDAPSHFYADGPTMDQIPLERLYGRGVLYRVAAEAGAQLTVEQIQGSGPAPQLGDIVLIDTGWHRYMNQELYFDAPSLSVAAAEWLRDAGVKLVGLDASTPDLPAHRRTPGFDWPVHQILLGSGVLIAEHMANLSALEPGAIEAFFGVTSFVGADAGPARVIARNIHD</sequence>
<reference evidence="1" key="1">
    <citation type="submission" date="2022-01" db="EMBL/GenBank/DDBJ databases">
        <authorList>
            <person name="Jo J.-H."/>
            <person name="Im W.-T."/>
        </authorList>
    </citation>
    <scope>NUCLEOTIDE SEQUENCE</scope>
    <source>
        <strain evidence="1">I2-34</strain>
    </source>
</reference>
<accession>A0ABS9L3I1</accession>
<keyword evidence="2" id="KW-1185">Reference proteome</keyword>
<dbReference type="PANTHER" id="PTHR31118">
    <property type="entry name" value="CYCLASE-LIKE PROTEIN 2"/>
    <property type="match status" value="1"/>
</dbReference>
<dbReference type="Pfam" id="PF04199">
    <property type="entry name" value="Cyclase"/>
    <property type="match status" value="1"/>
</dbReference>
<dbReference type="Gene3D" id="3.50.30.50">
    <property type="entry name" value="Putative cyclase"/>
    <property type="match status" value="1"/>
</dbReference>
<comment type="caution">
    <text evidence="1">The sequence shown here is derived from an EMBL/GenBank/DDBJ whole genome shotgun (WGS) entry which is preliminary data.</text>
</comment>
<dbReference type="InterPro" id="IPR037175">
    <property type="entry name" value="KFase_sf"/>
</dbReference>
<organism evidence="1 2">
    <name type="scientific">Arthrobacter hankyongi</name>
    <dbReference type="NCBI Taxonomy" id="2904801"/>
    <lineage>
        <taxon>Bacteria</taxon>
        <taxon>Bacillati</taxon>
        <taxon>Actinomycetota</taxon>
        <taxon>Actinomycetes</taxon>
        <taxon>Micrococcales</taxon>
        <taxon>Micrococcaceae</taxon>
        <taxon>Arthrobacter</taxon>
    </lineage>
</organism>
<evidence type="ECO:0000313" key="1">
    <source>
        <dbReference type="EMBL" id="MCG2621123.1"/>
    </source>
</evidence>
<dbReference type="EMBL" id="JAKLTQ010000002">
    <property type="protein sequence ID" value="MCG2621123.1"/>
    <property type="molecule type" value="Genomic_DNA"/>
</dbReference>
<dbReference type="InterPro" id="IPR007325">
    <property type="entry name" value="KFase/CYL"/>
</dbReference>
<dbReference type="PANTHER" id="PTHR31118:SF32">
    <property type="entry name" value="KYNURENINE FORMAMIDASE"/>
    <property type="match status" value="1"/>
</dbReference>
<dbReference type="SUPFAM" id="SSF102198">
    <property type="entry name" value="Putative cyclase"/>
    <property type="match status" value="1"/>
</dbReference>
<dbReference type="RefSeq" id="WP_237818230.1">
    <property type="nucleotide sequence ID" value="NZ_JAKLTQ010000002.1"/>
</dbReference>
<gene>
    <name evidence="1" type="ORF">LVY72_04250</name>
</gene>
<evidence type="ECO:0000313" key="2">
    <source>
        <dbReference type="Proteomes" id="UP001165368"/>
    </source>
</evidence>
<name>A0ABS9L3I1_9MICC</name>
<protein>
    <submittedName>
        <fullName evidence="1">Cyclase family protein</fullName>
    </submittedName>
</protein>